<name>A0ABV8DQW0_9NOCA</name>
<evidence type="ECO:0000313" key="2">
    <source>
        <dbReference type="Proteomes" id="UP001595696"/>
    </source>
</evidence>
<dbReference type="InterPro" id="IPR018724">
    <property type="entry name" value="2OG-Fe_dioxygenase"/>
</dbReference>
<dbReference type="Proteomes" id="UP001595696">
    <property type="component" value="Unassembled WGS sequence"/>
</dbReference>
<dbReference type="EMBL" id="JBHSAX010000009">
    <property type="protein sequence ID" value="MFC3962475.1"/>
    <property type="molecule type" value="Genomic_DNA"/>
</dbReference>
<comment type="caution">
    <text evidence="1">The sequence shown here is derived from an EMBL/GenBank/DDBJ whole genome shotgun (WGS) entry which is preliminary data.</text>
</comment>
<reference evidence="2" key="1">
    <citation type="journal article" date="2019" name="Int. J. Syst. Evol. Microbiol.">
        <title>The Global Catalogue of Microorganisms (GCM) 10K type strain sequencing project: providing services to taxonomists for standard genome sequencing and annotation.</title>
        <authorList>
            <consortium name="The Broad Institute Genomics Platform"/>
            <consortium name="The Broad Institute Genome Sequencing Center for Infectious Disease"/>
            <person name="Wu L."/>
            <person name="Ma J."/>
        </authorList>
    </citation>
    <scope>NUCLEOTIDE SEQUENCE [LARGE SCALE GENOMIC DNA]</scope>
    <source>
        <strain evidence="2">CGMCC 4.7330</strain>
    </source>
</reference>
<keyword evidence="1" id="KW-0560">Oxidoreductase</keyword>
<keyword evidence="1" id="KW-0223">Dioxygenase</keyword>
<protein>
    <submittedName>
        <fullName evidence="1">2OG-Fe dioxygenase family protein</fullName>
    </submittedName>
</protein>
<gene>
    <name evidence="1" type="ORF">ACFO0B_10810</name>
</gene>
<organism evidence="1 2">
    <name type="scientific">Nocardia jiangsuensis</name>
    <dbReference type="NCBI Taxonomy" id="1691563"/>
    <lineage>
        <taxon>Bacteria</taxon>
        <taxon>Bacillati</taxon>
        <taxon>Actinomycetota</taxon>
        <taxon>Actinomycetes</taxon>
        <taxon>Mycobacteriales</taxon>
        <taxon>Nocardiaceae</taxon>
        <taxon>Nocardia</taxon>
    </lineage>
</organism>
<keyword evidence="2" id="KW-1185">Reference proteome</keyword>
<dbReference type="RefSeq" id="WP_378612248.1">
    <property type="nucleotide sequence ID" value="NZ_JBHSAX010000009.1"/>
</dbReference>
<proteinExistence type="predicted"/>
<evidence type="ECO:0000313" key="1">
    <source>
        <dbReference type="EMBL" id="MFC3962475.1"/>
    </source>
</evidence>
<accession>A0ABV8DQW0</accession>
<sequence>MSDLTDDGVHLLPAAETARRLGASPGTWDRFRRHWEELRVDRARTGAHARTLHRHGHFQVSLTGAFELLAHHPRGDARAEALTDSFATDPLLAELFRLLLEFAAELDDATLWDVRVHPIRELAAAETAAAAARRPEVTLAAWLLVTRDNAEGGAGVLTTSAGTPVRTVAPDEPGTLLLTDYRRIPHARSGIRPVAASRPALRDLLEVTFTPA</sequence>
<dbReference type="GO" id="GO:0051213">
    <property type="term" value="F:dioxygenase activity"/>
    <property type="evidence" value="ECO:0007669"/>
    <property type="project" value="UniProtKB-KW"/>
</dbReference>
<dbReference type="Pfam" id="PF10014">
    <property type="entry name" value="2OG-Fe_Oxy_2"/>
    <property type="match status" value="1"/>
</dbReference>
<dbReference type="Gene3D" id="2.60.120.620">
    <property type="entry name" value="q2cbj1_9rhob like domain"/>
    <property type="match status" value="1"/>
</dbReference>